<evidence type="ECO:0000313" key="1">
    <source>
        <dbReference type="Proteomes" id="UP000095282"/>
    </source>
</evidence>
<name>A0A1I7T6J2_9PELO</name>
<dbReference type="Proteomes" id="UP000095282">
    <property type="component" value="Unplaced"/>
</dbReference>
<reference evidence="2" key="1">
    <citation type="submission" date="2016-11" db="UniProtKB">
        <authorList>
            <consortium name="WormBaseParasite"/>
        </authorList>
    </citation>
    <scope>IDENTIFICATION</scope>
</reference>
<sequence length="66" mass="7638">MLTMIQEHGSCSALTLLLTGKLFRNAAKELLSIKTLQSVFERKLKRRVVENVQDVYDLVMINFRNL</sequence>
<dbReference type="AlphaFoldDB" id="A0A1I7T6J2"/>
<evidence type="ECO:0000313" key="2">
    <source>
        <dbReference type="WBParaSite" id="Csp11.Scaffold522.g2893.t2"/>
    </source>
</evidence>
<keyword evidence="1" id="KW-1185">Reference proteome</keyword>
<proteinExistence type="predicted"/>
<accession>A0A1I7T6J2</accession>
<organism evidence="1 2">
    <name type="scientific">Caenorhabditis tropicalis</name>
    <dbReference type="NCBI Taxonomy" id="1561998"/>
    <lineage>
        <taxon>Eukaryota</taxon>
        <taxon>Metazoa</taxon>
        <taxon>Ecdysozoa</taxon>
        <taxon>Nematoda</taxon>
        <taxon>Chromadorea</taxon>
        <taxon>Rhabditida</taxon>
        <taxon>Rhabditina</taxon>
        <taxon>Rhabditomorpha</taxon>
        <taxon>Rhabditoidea</taxon>
        <taxon>Rhabditidae</taxon>
        <taxon>Peloderinae</taxon>
        <taxon>Caenorhabditis</taxon>
    </lineage>
</organism>
<protein>
    <submittedName>
        <fullName evidence="2">NR LBD domain-containing protein</fullName>
    </submittedName>
</protein>
<dbReference type="WBParaSite" id="Csp11.Scaffold522.g2893.t2">
    <property type="protein sequence ID" value="Csp11.Scaffold522.g2893.t2"/>
    <property type="gene ID" value="Csp11.Scaffold522.g2893"/>
</dbReference>